<gene>
    <name evidence="3" type="ORF">E2C01_006254</name>
</gene>
<keyword evidence="4" id="KW-1185">Reference proteome</keyword>
<sequence length="166" mass="17860">MPSPPPPPLRTAMIIDSLVPLLLLAAATEECGGDSTQKSACEEQQQQQRQQQEAQHVQHEELHPGELGAGASQLGRPTMADHVLRPEHRALLRRPPRCGGPLTQDVLLGQPAAEPHVVRQALQLPLVLPQHPLRQSAEGLHEGLAVLRRHGFSAGDGAQAEVDDAC</sequence>
<comment type="caution">
    <text evidence="3">The sequence shown here is derived from an EMBL/GenBank/DDBJ whole genome shotgun (WGS) entry which is preliminary data.</text>
</comment>
<evidence type="ECO:0000256" key="1">
    <source>
        <dbReference type="SAM" id="MobiDB-lite"/>
    </source>
</evidence>
<protein>
    <submittedName>
        <fullName evidence="3">Uncharacterized protein</fullName>
    </submittedName>
</protein>
<name>A0A5B7CUL8_PORTR</name>
<feature type="signal peptide" evidence="2">
    <location>
        <begin position="1"/>
        <end position="27"/>
    </location>
</feature>
<reference evidence="3 4" key="1">
    <citation type="submission" date="2019-05" db="EMBL/GenBank/DDBJ databases">
        <title>Another draft genome of Portunus trituberculatus and its Hox gene families provides insights of decapod evolution.</title>
        <authorList>
            <person name="Jeong J.-H."/>
            <person name="Song I."/>
            <person name="Kim S."/>
            <person name="Choi T."/>
            <person name="Kim D."/>
            <person name="Ryu S."/>
            <person name="Kim W."/>
        </authorList>
    </citation>
    <scope>NUCLEOTIDE SEQUENCE [LARGE SCALE GENOMIC DNA]</scope>
    <source>
        <tissue evidence="3">Muscle</tissue>
    </source>
</reference>
<organism evidence="3 4">
    <name type="scientific">Portunus trituberculatus</name>
    <name type="common">Swimming crab</name>
    <name type="synonym">Neptunus trituberculatus</name>
    <dbReference type="NCBI Taxonomy" id="210409"/>
    <lineage>
        <taxon>Eukaryota</taxon>
        <taxon>Metazoa</taxon>
        <taxon>Ecdysozoa</taxon>
        <taxon>Arthropoda</taxon>
        <taxon>Crustacea</taxon>
        <taxon>Multicrustacea</taxon>
        <taxon>Malacostraca</taxon>
        <taxon>Eumalacostraca</taxon>
        <taxon>Eucarida</taxon>
        <taxon>Decapoda</taxon>
        <taxon>Pleocyemata</taxon>
        <taxon>Brachyura</taxon>
        <taxon>Eubrachyura</taxon>
        <taxon>Portunoidea</taxon>
        <taxon>Portunidae</taxon>
        <taxon>Portuninae</taxon>
        <taxon>Portunus</taxon>
    </lineage>
</organism>
<dbReference type="AlphaFoldDB" id="A0A5B7CUL8"/>
<feature type="region of interest" description="Disordered" evidence="1">
    <location>
        <begin position="30"/>
        <end position="83"/>
    </location>
</feature>
<feature type="compositionally biased region" description="Low complexity" evidence="1">
    <location>
        <begin position="42"/>
        <end position="55"/>
    </location>
</feature>
<keyword evidence="2" id="KW-0732">Signal</keyword>
<dbReference type="EMBL" id="VSRR010000287">
    <property type="protein sequence ID" value="MPC13517.1"/>
    <property type="molecule type" value="Genomic_DNA"/>
</dbReference>
<dbReference type="Proteomes" id="UP000324222">
    <property type="component" value="Unassembled WGS sequence"/>
</dbReference>
<evidence type="ECO:0000313" key="3">
    <source>
        <dbReference type="EMBL" id="MPC13517.1"/>
    </source>
</evidence>
<accession>A0A5B7CUL8</accession>
<proteinExistence type="predicted"/>
<evidence type="ECO:0000313" key="4">
    <source>
        <dbReference type="Proteomes" id="UP000324222"/>
    </source>
</evidence>
<feature type="chain" id="PRO_5023004554" evidence="2">
    <location>
        <begin position="28"/>
        <end position="166"/>
    </location>
</feature>
<evidence type="ECO:0000256" key="2">
    <source>
        <dbReference type="SAM" id="SignalP"/>
    </source>
</evidence>